<evidence type="ECO:0000313" key="1">
    <source>
        <dbReference type="EMBL" id="XDQ31403.1"/>
    </source>
</evidence>
<sequence>MGEKTEKITIRVSPETAERLKLRAEAEKTTVTALLTEAAERDPRLELAAARFRELMKSDLVDEFAAAFPDEEPDTTAHSGTRAA</sequence>
<dbReference type="EMBL" id="CP163435">
    <property type="protein sequence ID" value="XDQ31403.1"/>
    <property type="molecule type" value="Genomic_DNA"/>
</dbReference>
<name>A0AB39PQM9_9ACTN</name>
<organism evidence="1">
    <name type="scientific">Streptomyces sp. R21</name>
    <dbReference type="NCBI Taxonomy" id="3238627"/>
    <lineage>
        <taxon>Bacteria</taxon>
        <taxon>Bacillati</taxon>
        <taxon>Actinomycetota</taxon>
        <taxon>Actinomycetes</taxon>
        <taxon>Kitasatosporales</taxon>
        <taxon>Streptomycetaceae</taxon>
        <taxon>Streptomyces</taxon>
    </lineage>
</organism>
<accession>A0AB39PQM9</accession>
<evidence type="ECO:0008006" key="2">
    <source>
        <dbReference type="Google" id="ProtNLM"/>
    </source>
</evidence>
<gene>
    <name evidence="1" type="ORF">AB5J56_44885</name>
</gene>
<dbReference type="RefSeq" id="WP_369242279.1">
    <property type="nucleotide sequence ID" value="NZ_CP163435.1"/>
</dbReference>
<dbReference type="AlphaFoldDB" id="A0AB39PQM9"/>
<proteinExistence type="predicted"/>
<reference evidence="1" key="1">
    <citation type="submission" date="2024-07" db="EMBL/GenBank/DDBJ databases">
        <authorList>
            <person name="Yu S.T."/>
        </authorList>
    </citation>
    <scope>NUCLEOTIDE SEQUENCE</scope>
    <source>
        <strain evidence="1">R21</strain>
    </source>
</reference>
<protein>
    <recommendedName>
        <fullName evidence="2">Ribbon-helix-helix protein CopG domain-containing protein</fullName>
    </recommendedName>
</protein>
<dbReference type="GO" id="GO:0006355">
    <property type="term" value="P:regulation of DNA-templated transcription"/>
    <property type="evidence" value="ECO:0007669"/>
    <property type="project" value="InterPro"/>
</dbReference>
<dbReference type="SUPFAM" id="SSF47598">
    <property type="entry name" value="Ribbon-helix-helix"/>
    <property type="match status" value="1"/>
</dbReference>
<dbReference type="InterPro" id="IPR010985">
    <property type="entry name" value="Ribbon_hlx_hlx"/>
</dbReference>